<dbReference type="EMBL" id="JANVFT010000158">
    <property type="protein sequence ID" value="KAJ4463611.1"/>
    <property type="molecule type" value="Genomic_DNA"/>
</dbReference>
<proteinExistence type="predicted"/>
<name>A0ABQ8UWQ3_9AGAR</name>
<protein>
    <submittedName>
        <fullName evidence="2">Uncharacterized protein</fullName>
    </submittedName>
</protein>
<evidence type="ECO:0000256" key="1">
    <source>
        <dbReference type="SAM" id="MobiDB-lite"/>
    </source>
</evidence>
<comment type="caution">
    <text evidence="2">The sequence shown here is derived from an EMBL/GenBank/DDBJ whole genome shotgun (WGS) entry which is preliminary data.</text>
</comment>
<organism evidence="2 3">
    <name type="scientific">Lentinula lateritia</name>
    <dbReference type="NCBI Taxonomy" id="40482"/>
    <lineage>
        <taxon>Eukaryota</taxon>
        <taxon>Fungi</taxon>
        <taxon>Dikarya</taxon>
        <taxon>Basidiomycota</taxon>
        <taxon>Agaricomycotina</taxon>
        <taxon>Agaricomycetes</taxon>
        <taxon>Agaricomycetidae</taxon>
        <taxon>Agaricales</taxon>
        <taxon>Marasmiineae</taxon>
        <taxon>Omphalotaceae</taxon>
        <taxon>Lentinula</taxon>
    </lineage>
</organism>
<feature type="region of interest" description="Disordered" evidence="1">
    <location>
        <begin position="13"/>
        <end position="45"/>
    </location>
</feature>
<evidence type="ECO:0000313" key="3">
    <source>
        <dbReference type="Proteomes" id="UP001150217"/>
    </source>
</evidence>
<evidence type="ECO:0000313" key="2">
    <source>
        <dbReference type="EMBL" id="KAJ4463611.1"/>
    </source>
</evidence>
<sequence length="518" mass="57744">MCFSQSLRRYHPYDPAPHNRVRSSSLPPRASSLASTSSSGERPSPISFTTYSDCAPLRHAPPSYNPRLPINDELHFADPDPVISKFYMNQAASFNHQNLLVSFNCKSKEYEVWKALSLAMENKTLSGPYCHHAHNDHRELEWCRQALLPCHPSNPKILENVKGYFVIEEDKEEDSEEEVLRQLGNFRSEDQALGSISSMHTFDSEEPGEGNEHIVNKLVIADGDVTFLTDQLCYSHGDLCHASLLPKHIQDTAWVVPPNGLSMVPTVLPPPVATKGSVTRTMVKSRFKEDEAASRKRTDSIMVSYILSSAEEGTYLQRPYLHPAFQLSVDSVTPAAFRIYGQEDSISRAWARTIRATPVTAALLLFNSMTGISLELFAELRKRFHQCSSCLCYFSWDGYSAHLKGNGLCGNTPELGPVPVLDSVFARLPSLPLENWQNLSSAIGSPSPVLGSCMGVAWMTWNSPYGVTHDTWANMITAWRKCPGPCGMVRTFEGHKAHLESSQVCGNNEDDVFVLWAY</sequence>
<keyword evidence="3" id="KW-1185">Reference proteome</keyword>
<gene>
    <name evidence="2" type="ORF">C8R41DRAFT_872389</name>
</gene>
<accession>A0ABQ8UWQ3</accession>
<reference evidence="2" key="1">
    <citation type="submission" date="2022-08" db="EMBL/GenBank/DDBJ databases">
        <title>A Global Phylogenomic Analysis of the Shiitake Genus Lentinula.</title>
        <authorList>
            <consortium name="DOE Joint Genome Institute"/>
            <person name="Sierra-Patev S."/>
            <person name="Min B."/>
            <person name="Naranjo-Ortiz M."/>
            <person name="Looney B."/>
            <person name="Konkel Z."/>
            <person name="Slot J.C."/>
            <person name="Sakamoto Y."/>
            <person name="Steenwyk J.L."/>
            <person name="Rokas A."/>
            <person name="Carro J."/>
            <person name="Camarero S."/>
            <person name="Ferreira P."/>
            <person name="Molpeceres G."/>
            <person name="Ruiz-Duenas F.J."/>
            <person name="Serrano A."/>
            <person name="Henrissat B."/>
            <person name="Drula E."/>
            <person name="Hughes K.W."/>
            <person name="Mata J.L."/>
            <person name="Ishikawa N.K."/>
            <person name="Vargas-Isla R."/>
            <person name="Ushijima S."/>
            <person name="Smith C.A."/>
            <person name="Ahrendt S."/>
            <person name="Andreopoulos W."/>
            <person name="He G."/>
            <person name="Labutti K."/>
            <person name="Lipzen A."/>
            <person name="Ng V."/>
            <person name="Riley R."/>
            <person name="Sandor L."/>
            <person name="Barry K."/>
            <person name="Martinez A.T."/>
            <person name="Xiao Y."/>
            <person name="Gibbons J.G."/>
            <person name="Terashima K."/>
            <person name="Grigoriev I.V."/>
            <person name="Hibbett D.S."/>
        </authorList>
    </citation>
    <scope>NUCLEOTIDE SEQUENCE</scope>
    <source>
        <strain evidence="2">RHP3577 ss4</strain>
    </source>
</reference>
<feature type="compositionally biased region" description="Low complexity" evidence="1">
    <location>
        <begin position="22"/>
        <end position="39"/>
    </location>
</feature>
<dbReference type="Proteomes" id="UP001150217">
    <property type="component" value="Unassembled WGS sequence"/>
</dbReference>